<feature type="region of interest" description="Disordered" evidence="1">
    <location>
        <begin position="1"/>
        <end position="64"/>
    </location>
</feature>
<dbReference type="Proteomes" id="UP001177670">
    <property type="component" value="Unassembled WGS sequence"/>
</dbReference>
<name>A0AA40KXQ0_9HYME</name>
<evidence type="ECO:0000313" key="2">
    <source>
        <dbReference type="EMBL" id="KAK1136836.1"/>
    </source>
</evidence>
<dbReference type="EMBL" id="JAHYIQ010000001">
    <property type="protein sequence ID" value="KAK1136836.1"/>
    <property type="molecule type" value="Genomic_DNA"/>
</dbReference>
<evidence type="ECO:0000256" key="1">
    <source>
        <dbReference type="SAM" id="MobiDB-lite"/>
    </source>
</evidence>
<keyword evidence="3" id="KW-1185">Reference proteome</keyword>
<gene>
    <name evidence="2" type="ORF">K0M31_001372</name>
</gene>
<organism evidence="2 3">
    <name type="scientific">Melipona bicolor</name>
    <dbReference type="NCBI Taxonomy" id="60889"/>
    <lineage>
        <taxon>Eukaryota</taxon>
        <taxon>Metazoa</taxon>
        <taxon>Ecdysozoa</taxon>
        <taxon>Arthropoda</taxon>
        <taxon>Hexapoda</taxon>
        <taxon>Insecta</taxon>
        <taxon>Pterygota</taxon>
        <taxon>Neoptera</taxon>
        <taxon>Endopterygota</taxon>
        <taxon>Hymenoptera</taxon>
        <taxon>Apocrita</taxon>
        <taxon>Aculeata</taxon>
        <taxon>Apoidea</taxon>
        <taxon>Anthophila</taxon>
        <taxon>Apidae</taxon>
        <taxon>Melipona</taxon>
    </lineage>
</organism>
<reference evidence="2" key="1">
    <citation type="submission" date="2021-10" db="EMBL/GenBank/DDBJ databases">
        <title>Melipona bicolor Genome sequencing and assembly.</title>
        <authorList>
            <person name="Araujo N.S."/>
            <person name="Arias M.C."/>
        </authorList>
    </citation>
    <scope>NUCLEOTIDE SEQUENCE</scope>
    <source>
        <strain evidence="2">USP_2M_L1-L4_2017</strain>
        <tissue evidence="2">Whole body</tissue>
    </source>
</reference>
<evidence type="ECO:0000313" key="3">
    <source>
        <dbReference type="Proteomes" id="UP001177670"/>
    </source>
</evidence>
<accession>A0AA40KXQ0</accession>
<dbReference type="AlphaFoldDB" id="A0AA40KXQ0"/>
<protein>
    <submittedName>
        <fullName evidence="2">Uncharacterized protein</fullName>
    </submittedName>
</protein>
<feature type="compositionally biased region" description="Basic and acidic residues" evidence="1">
    <location>
        <begin position="1"/>
        <end position="47"/>
    </location>
</feature>
<comment type="caution">
    <text evidence="2">The sequence shown here is derived from an EMBL/GenBank/DDBJ whole genome shotgun (WGS) entry which is preliminary data.</text>
</comment>
<sequence length="122" mass="13693">MDLRRLSEHYADIGERAQPDRALRGLGQRRSEEEGREGERRRTKEGRVGGSARGHGHLEHDTKKPKDAIWSVLQPTHANLQIRIVKVRHCSRVGGGLRPSFGDTTLRPRICSPCSLCFSSLS</sequence>
<proteinExistence type="predicted"/>